<sequence length="208" mass="24069">MKITGRLIIIALTIITCALCYFNFKKDEMATLITIISTIVALASCWISFEVFQRQEALNKPQLIIDFDIKSRPRILQLILSNFGNSPAFNVSVDWDVILIQRDDSAFNCLTGQQNQIPVLNKNQTLNFFIDSTVDFYAKKRDLTYSGVINYSLDRNGKYYRKEKFTISLVGYKKTMLYQTELSETLKQLRKIPDALNEIRSEIQNRNL</sequence>
<dbReference type="Proteomes" id="UP000250831">
    <property type="component" value="Unassembled WGS sequence"/>
</dbReference>
<organism evidence="2 3">
    <name type="scientific">Sphingobacterium athyrii</name>
    <dbReference type="NCBI Taxonomy" id="2152717"/>
    <lineage>
        <taxon>Bacteria</taxon>
        <taxon>Pseudomonadati</taxon>
        <taxon>Bacteroidota</taxon>
        <taxon>Sphingobacteriia</taxon>
        <taxon>Sphingobacteriales</taxon>
        <taxon>Sphingobacteriaceae</taxon>
        <taxon>Sphingobacterium</taxon>
    </lineage>
</organism>
<evidence type="ECO:0000313" key="3">
    <source>
        <dbReference type="Proteomes" id="UP000250831"/>
    </source>
</evidence>
<name>A0A363NP21_9SPHI</name>
<feature type="transmembrane region" description="Helical" evidence="1">
    <location>
        <begin position="7"/>
        <end position="24"/>
    </location>
</feature>
<dbReference type="RefSeq" id="WP_108635570.1">
    <property type="nucleotide sequence ID" value="NZ_QCXX01000006.1"/>
</dbReference>
<comment type="caution">
    <text evidence="2">The sequence shown here is derived from an EMBL/GenBank/DDBJ whole genome shotgun (WGS) entry which is preliminary data.</text>
</comment>
<feature type="transmembrane region" description="Helical" evidence="1">
    <location>
        <begin position="30"/>
        <end position="52"/>
    </location>
</feature>
<keyword evidence="1" id="KW-0812">Transmembrane</keyword>
<evidence type="ECO:0000313" key="2">
    <source>
        <dbReference type="EMBL" id="PUV22542.1"/>
    </source>
</evidence>
<gene>
    <name evidence="2" type="ORF">DCO56_20245</name>
</gene>
<proteinExistence type="predicted"/>
<reference evidence="2 3" key="1">
    <citation type="submission" date="2018-04" db="EMBL/GenBank/DDBJ databases">
        <title>Sphingobacterium sp. M46 Genome.</title>
        <authorList>
            <person name="Cheng J."/>
            <person name="Li Y."/>
        </authorList>
    </citation>
    <scope>NUCLEOTIDE SEQUENCE [LARGE SCALE GENOMIC DNA]</scope>
    <source>
        <strain evidence="2 3">M46</strain>
    </source>
</reference>
<accession>A0A363NP21</accession>
<evidence type="ECO:0000256" key="1">
    <source>
        <dbReference type="SAM" id="Phobius"/>
    </source>
</evidence>
<keyword evidence="1" id="KW-1133">Transmembrane helix</keyword>
<keyword evidence="3" id="KW-1185">Reference proteome</keyword>
<dbReference type="AlphaFoldDB" id="A0A363NP21"/>
<dbReference type="EMBL" id="QCXX01000006">
    <property type="protein sequence ID" value="PUV22542.1"/>
    <property type="molecule type" value="Genomic_DNA"/>
</dbReference>
<keyword evidence="1" id="KW-0472">Membrane</keyword>
<protein>
    <submittedName>
        <fullName evidence="2">Uncharacterized protein</fullName>
    </submittedName>
</protein>